<evidence type="ECO:0000256" key="4">
    <source>
        <dbReference type="ARBA" id="ARBA00023125"/>
    </source>
</evidence>
<keyword evidence="4 6" id="KW-0238">DNA-binding</keyword>
<keyword evidence="5 6" id="KW-0233">DNA recombination</keyword>
<dbReference type="AlphaFoldDB" id="A0A1P8UIR1"/>
<evidence type="ECO:0000256" key="1">
    <source>
        <dbReference type="ARBA" id="ARBA00002190"/>
    </source>
</evidence>
<evidence type="ECO:0000256" key="5">
    <source>
        <dbReference type="ARBA" id="ARBA00023172"/>
    </source>
</evidence>
<dbReference type="PANTHER" id="PTHR33217">
    <property type="entry name" value="TRANSPOSASE FOR INSERTION SEQUENCE ELEMENT IS1081"/>
    <property type="match status" value="1"/>
</dbReference>
<dbReference type="InterPro" id="IPR001207">
    <property type="entry name" value="Transposase_mutator"/>
</dbReference>
<dbReference type="Proteomes" id="UP000243807">
    <property type="component" value="Chromosome"/>
</dbReference>
<evidence type="ECO:0000313" key="7">
    <source>
        <dbReference type="EMBL" id="APZ43723.1"/>
    </source>
</evidence>
<dbReference type="STRING" id="1765967.BW247_12000"/>
<dbReference type="GO" id="GO:0003677">
    <property type="term" value="F:DNA binding"/>
    <property type="evidence" value="ECO:0007669"/>
    <property type="project" value="UniProtKB-UniRule"/>
</dbReference>
<dbReference type="EMBL" id="CP019434">
    <property type="protein sequence ID" value="APZ43723.1"/>
    <property type="molecule type" value="Genomic_DNA"/>
</dbReference>
<dbReference type="KEGG" id="afy:BW247_12000"/>
<evidence type="ECO:0000256" key="6">
    <source>
        <dbReference type="RuleBase" id="RU365089"/>
    </source>
</evidence>
<gene>
    <name evidence="7" type="ORF">BW247_12000</name>
</gene>
<keyword evidence="3 6" id="KW-0815">Transposition</keyword>
<comment type="similarity">
    <text evidence="2 6">Belongs to the transposase mutator family.</text>
</comment>
<keyword evidence="6" id="KW-0814">Transposable element</keyword>
<sequence length="229" mass="25660">MWTDGVYSGLRAEQAKLCALVVIGVNARGQKRFLAIEDGVRESTQSWREVLLKLKARGMNVPELAIGDGAMGFWAALEEVYPKTRQQRCWMHKTMNVLNGLPKSVQPKAKQALHEIWQAQTRADAEKAFDLFLKTYEPKYPKAAVCLHKDREALLAFYDFPAPHWQSIRTSNPIESTFGTIAHSDDHDRSFRAIVTDRACGRAGGVIFSPFGHDPSNRLVACASSRRSS</sequence>
<dbReference type="NCBIfam" id="NF033543">
    <property type="entry name" value="transpos_IS256"/>
    <property type="match status" value="1"/>
</dbReference>
<evidence type="ECO:0000256" key="2">
    <source>
        <dbReference type="ARBA" id="ARBA00010961"/>
    </source>
</evidence>
<dbReference type="PROSITE" id="PS01007">
    <property type="entry name" value="TRANSPOSASE_MUTATOR"/>
    <property type="match status" value="1"/>
</dbReference>
<evidence type="ECO:0000256" key="3">
    <source>
        <dbReference type="ARBA" id="ARBA00022578"/>
    </source>
</evidence>
<name>A0A1P8UIR1_9GAMM</name>
<evidence type="ECO:0000313" key="8">
    <source>
        <dbReference type="Proteomes" id="UP000243807"/>
    </source>
</evidence>
<protein>
    <recommendedName>
        <fullName evidence="6">Mutator family transposase</fullName>
    </recommendedName>
</protein>
<proteinExistence type="inferred from homology"/>
<dbReference type="GO" id="GO:0006313">
    <property type="term" value="P:DNA transposition"/>
    <property type="evidence" value="ECO:0007669"/>
    <property type="project" value="UniProtKB-UniRule"/>
</dbReference>
<dbReference type="PANTHER" id="PTHR33217:SF9">
    <property type="entry name" value="MUTATOR FAMILY TRANSPOSASE"/>
    <property type="match status" value="1"/>
</dbReference>
<keyword evidence="8" id="KW-1185">Reference proteome</keyword>
<accession>A0A1P8UIR1</accession>
<reference evidence="7 8" key="1">
    <citation type="submission" date="2017-01" db="EMBL/GenBank/DDBJ databases">
        <title>Draft sequence of Acidihalobacter ferrooxidans strain DSM 14175 (strain V8).</title>
        <authorList>
            <person name="Khaleque H.N."/>
            <person name="Ramsay J.P."/>
            <person name="Murphy R.J.T."/>
            <person name="Kaksonen A.H."/>
            <person name="Boxall N.J."/>
            <person name="Watkin E.L.J."/>
        </authorList>
    </citation>
    <scope>NUCLEOTIDE SEQUENCE [LARGE SCALE GENOMIC DNA]</scope>
    <source>
        <strain evidence="7 8">V8</strain>
    </source>
</reference>
<dbReference type="Pfam" id="PF00872">
    <property type="entry name" value="Transposase_mut"/>
    <property type="match status" value="1"/>
</dbReference>
<comment type="function">
    <text evidence="1 6">Required for the transposition of the insertion element.</text>
</comment>
<dbReference type="GO" id="GO:0004803">
    <property type="term" value="F:transposase activity"/>
    <property type="evidence" value="ECO:0007669"/>
    <property type="project" value="UniProtKB-UniRule"/>
</dbReference>
<organism evidence="7 8">
    <name type="scientific">Acidihalobacter ferrooxydans</name>
    <dbReference type="NCBI Taxonomy" id="1765967"/>
    <lineage>
        <taxon>Bacteria</taxon>
        <taxon>Pseudomonadati</taxon>
        <taxon>Pseudomonadota</taxon>
        <taxon>Gammaproteobacteria</taxon>
        <taxon>Chromatiales</taxon>
        <taxon>Ectothiorhodospiraceae</taxon>
        <taxon>Acidihalobacter</taxon>
    </lineage>
</organism>